<accession>A0A9P0JRR7</accession>
<reference evidence="1" key="1">
    <citation type="submission" date="2022-03" db="EMBL/GenBank/DDBJ databases">
        <authorList>
            <person name="Sayadi A."/>
        </authorList>
    </citation>
    <scope>NUCLEOTIDE SEQUENCE</scope>
</reference>
<comment type="caution">
    <text evidence="1">The sequence shown here is derived from an EMBL/GenBank/DDBJ whole genome shotgun (WGS) entry which is preliminary data.</text>
</comment>
<proteinExistence type="predicted"/>
<protein>
    <submittedName>
        <fullName evidence="1">Uncharacterized protein</fullName>
    </submittedName>
</protein>
<organism evidence="1 2">
    <name type="scientific">Acanthoscelides obtectus</name>
    <name type="common">Bean weevil</name>
    <name type="synonym">Bruchus obtectus</name>
    <dbReference type="NCBI Taxonomy" id="200917"/>
    <lineage>
        <taxon>Eukaryota</taxon>
        <taxon>Metazoa</taxon>
        <taxon>Ecdysozoa</taxon>
        <taxon>Arthropoda</taxon>
        <taxon>Hexapoda</taxon>
        <taxon>Insecta</taxon>
        <taxon>Pterygota</taxon>
        <taxon>Neoptera</taxon>
        <taxon>Endopterygota</taxon>
        <taxon>Coleoptera</taxon>
        <taxon>Polyphaga</taxon>
        <taxon>Cucujiformia</taxon>
        <taxon>Chrysomeloidea</taxon>
        <taxon>Chrysomelidae</taxon>
        <taxon>Bruchinae</taxon>
        <taxon>Bruchini</taxon>
        <taxon>Acanthoscelides</taxon>
    </lineage>
</organism>
<gene>
    <name evidence="1" type="ORF">ACAOBT_LOCUS2947</name>
</gene>
<keyword evidence="2" id="KW-1185">Reference proteome</keyword>
<sequence>MRNRNSMNSRGPLYNLKATFKFSVDPSWNMAVTAMSVMHYLKITRMLKILKKQCSSSY</sequence>
<evidence type="ECO:0000313" key="2">
    <source>
        <dbReference type="Proteomes" id="UP001152888"/>
    </source>
</evidence>
<evidence type="ECO:0000313" key="1">
    <source>
        <dbReference type="EMBL" id="CAH1958972.1"/>
    </source>
</evidence>
<dbReference type="EMBL" id="CAKOFQ010006679">
    <property type="protein sequence ID" value="CAH1958972.1"/>
    <property type="molecule type" value="Genomic_DNA"/>
</dbReference>
<dbReference type="Proteomes" id="UP001152888">
    <property type="component" value="Unassembled WGS sequence"/>
</dbReference>
<name>A0A9P0JRR7_ACAOB</name>
<dbReference type="AlphaFoldDB" id="A0A9P0JRR7"/>